<dbReference type="Proteomes" id="UP000247389">
    <property type="component" value="Unassembled WGS sequence"/>
</dbReference>
<dbReference type="EMBL" id="FOHG01000001">
    <property type="protein sequence ID" value="SES62003.1"/>
    <property type="molecule type" value="Genomic_DNA"/>
</dbReference>
<accession>A0A1G6I065</accession>
<reference evidence="10 12" key="1">
    <citation type="submission" date="2016-10" db="EMBL/GenBank/DDBJ databases">
        <authorList>
            <person name="Varghese N."/>
            <person name="Submissions S."/>
        </authorList>
    </citation>
    <scope>NUCLEOTIDE SEQUENCE [LARGE SCALE GENOMIC DNA]</scope>
    <source>
        <strain evidence="4 16">WG10</strain>
        <strain evidence="5 12">WG2</strain>
        <strain evidence="7 10">WG5</strain>
    </source>
</reference>
<gene>
    <name evidence="8" type="ORF">BY453_1094</name>
    <name evidence="9" type="ORF">C7954_10855</name>
    <name evidence="3" type="ORF">C8C78_11232</name>
    <name evidence="4" type="ORF">SAMN04488597_101226</name>
    <name evidence="5" type="ORF">SAMN04488598_10196</name>
    <name evidence="7" type="ORF">SAMN04515652_101195</name>
    <name evidence="6" type="ORF">SAMN04515654_10152</name>
</gene>
<evidence type="ECO:0000313" key="11">
    <source>
        <dbReference type="Proteomes" id="UP000198945"/>
    </source>
</evidence>
<evidence type="ECO:0000313" key="9">
    <source>
        <dbReference type="EMBL" id="TDX45362.1"/>
    </source>
</evidence>
<dbReference type="RefSeq" id="WP_089716676.1">
    <property type="nucleotide sequence ID" value="NZ_FMYT01000001.1"/>
</dbReference>
<evidence type="ECO:0000256" key="2">
    <source>
        <dbReference type="SAM" id="MobiDB-lite"/>
    </source>
</evidence>
<protein>
    <submittedName>
        <fullName evidence="3">Putative alkaline shock family protein YloU</fullName>
    </submittedName>
    <submittedName>
        <fullName evidence="4">Uncharacterized conserved protein YloU, alkaline shock protein (Asp23) family</fullName>
    </submittedName>
</protein>
<dbReference type="EMBL" id="FMYT01000001">
    <property type="protein sequence ID" value="SDB99947.1"/>
    <property type="molecule type" value="Genomic_DNA"/>
</dbReference>
<dbReference type="Proteomes" id="UP000324896">
    <property type="component" value="Unassembled WGS sequence"/>
</dbReference>
<dbReference type="Proteomes" id="UP000295758">
    <property type="component" value="Unassembled WGS sequence"/>
</dbReference>
<sequence>MSDQKNQDLKAENLEAENIDEGSIKIADEVVGIITGLAATEIDGVAGMSGGLAGGLADMLGRKNLSKGVKVEVEDETALVDVYVIINYGNSIPDVAWKIQDNVKQAIEGMTGLDVKAVNVHVQGVNFPEDDQEEVEEVEKEEVEEAEDKE</sequence>
<evidence type="ECO:0000313" key="7">
    <source>
        <dbReference type="EMBL" id="SES62003.1"/>
    </source>
</evidence>
<reference evidence="8 15" key="4">
    <citation type="submission" date="2019-03" db="EMBL/GenBank/DDBJ databases">
        <title>Deep subsurface shale carbon reservoir microbial communities from Ohio and West Virginia, USA.</title>
        <authorList>
            <person name="Wrighton K."/>
        </authorList>
    </citation>
    <scope>NUCLEOTIDE SEQUENCE [LARGE SCALE GENOMIC DNA]</scope>
    <source>
        <strain evidence="8 15">UTICA-S4D12</strain>
    </source>
</reference>
<comment type="similarity">
    <text evidence="1">Belongs to the asp23 family.</text>
</comment>
<dbReference type="EMBL" id="SOAA01000009">
    <property type="protein sequence ID" value="TDS31699.1"/>
    <property type="molecule type" value="Genomic_DNA"/>
</dbReference>
<dbReference type="Pfam" id="PF03780">
    <property type="entry name" value="Asp23"/>
    <property type="match status" value="1"/>
</dbReference>
<name>A0A1G6I065_9FIRM</name>
<evidence type="ECO:0000313" key="14">
    <source>
        <dbReference type="Proteomes" id="UP000295472"/>
    </source>
</evidence>
<evidence type="ECO:0000313" key="3">
    <source>
        <dbReference type="EMBL" id="PXV65982.1"/>
    </source>
</evidence>
<evidence type="ECO:0000313" key="13">
    <source>
        <dbReference type="Proteomes" id="UP000247389"/>
    </source>
</evidence>
<dbReference type="EMBL" id="SOEF01000008">
    <property type="protein sequence ID" value="TDX45362.1"/>
    <property type="molecule type" value="Genomic_DNA"/>
</dbReference>
<dbReference type="GeneID" id="57012287"/>
<feature type="region of interest" description="Disordered" evidence="2">
    <location>
        <begin position="128"/>
        <end position="150"/>
    </location>
</feature>
<dbReference type="Proteomes" id="UP000198945">
    <property type="component" value="Unassembled WGS sequence"/>
</dbReference>
<dbReference type="Proteomes" id="UP000198612">
    <property type="component" value="Unassembled WGS sequence"/>
</dbReference>
<proteinExistence type="inferred from homology"/>
<dbReference type="InterPro" id="IPR005531">
    <property type="entry name" value="Asp23"/>
</dbReference>
<evidence type="ECO:0000313" key="5">
    <source>
        <dbReference type="EMBL" id="SDE68293.1"/>
    </source>
</evidence>
<reference evidence="3 13" key="3">
    <citation type="submission" date="2018-04" db="EMBL/GenBank/DDBJ databases">
        <title>Subsurface microbial communities from deep shales in Ohio and West Virginia, USA.</title>
        <authorList>
            <person name="Wrighton K."/>
        </authorList>
    </citation>
    <scope>NUCLEOTIDE SEQUENCE [LARGE SCALE GENOMIC DNA]</scope>
    <source>
        <strain evidence="9 14">DSMZ 11287</strain>
        <strain evidence="3 13">MSL28</strain>
    </source>
</reference>
<organism evidence="4 16">
    <name type="scientific">Halanaerobium congolense</name>
    <dbReference type="NCBI Taxonomy" id="54121"/>
    <lineage>
        <taxon>Bacteria</taxon>
        <taxon>Bacillati</taxon>
        <taxon>Bacillota</taxon>
        <taxon>Clostridia</taxon>
        <taxon>Halanaerobiales</taxon>
        <taxon>Halanaerobiaceae</taxon>
        <taxon>Halanaerobium</taxon>
    </lineage>
</organism>
<evidence type="ECO:0000256" key="1">
    <source>
        <dbReference type="ARBA" id="ARBA00005721"/>
    </source>
</evidence>
<dbReference type="Proteomes" id="UP000199519">
    <property type="component" value="Unassembled WGS sequence"/>
</dbReference>
<reference evidence="6 11" key="2">
    <citation type="submission" date="2016-10" db="EMBL/GenBank/DDBJ databases">
        <authorList>
            <person name="de Groot N.N."/>
        </authorList>
    </citation>
    <scope>NUCLEOTIDE SEQUENCE [LARGE SCALE GENOMIC DNA]</scope>
    <source>
        <strain evidence="6 11">WG7</strain>
    </source>
</reference>
<dbReference type="PANTHER" id="PTHR34297">
    <property type="entry name" value="HYPOTHETICAL CYTOSOLIC PROTEIN-RELATED"/>
    <property type="match status" value="1"/>
</dbReference>
<dbReference type="AlphaFoldDB" id="A0A1G6I065"/>
<dbReference type="EMBL" id="FNEH01000001">
    <property type="protein sequence ID" value="SDI04001.1"/>
    <property type="molecule type" value="Genomic_DNA"/>
</dbReference>
<evidence type="ECO:0000313" key="16">
    <source>
        <dbReference type="Proteomes" id="UP000324896"/>
    </source>
</evidence>
<dbReference type="EMBL" id="FNBJ01000001">
    <property type="protein sequence ID" value="SDE68293.1"/>
    <property type="molecule type" value="Genomic_DNA"/>
</dbReference>
<dbReference type="EMBL" id="QICM01000012">
    <property type="protein sequence ID" value="PXV65982.1"/>
    <property type="molecule type" value="Genomic_DNA"/>
</dbReference>
<evidence type="ECO:0000313" key="12">
    <source>
        <dbReference type="Proteomes" id="UP000199519"/>
    </source>
</evidence>
<evidence type="ECO:0000313" key="15">
    <source>
        <dbReference type="Proteomes" id="UP000295758"/>
    </source>
</evidence>
<evidence type="ECO:0000313" key="4">
    <source>
        <dbReference type="EMBL" id="SDB99947.1"/>
    </source>
</evidence>
<keyword evidence="12" id="KW-1185">Reference proteome</keyword>
<evidence type="ECO:0000313" key="10">
    <source>
        <dbReference type="Proteomes" id="UP000198612"/>
    </source>
</evidence>
<evidence type="ECO:0000313" key="8">
    <source>
        <dbReference type="EMBL" id="TDS31699.1"/>
    </source>
</evidence>
<evidence type="ECO:0000313" key="6">
    <source>
        <dbReference type="EMBL" id="SDI04001.1"/>
    </source>
</evidence>
<dbReference type="Proteomes" id="UP000295472">
    <property type="component" value="Unassembled WGS sequence"/>
</dbReference>